<dbReference type="NCBIfam" id="NF038041">
    <property type="entry name" value="fim_Mfa1_fam"/>
    <property type="match status" value="1"/>
</dbReference>
<evidence type="ECO:0000313" key="2">
    <source>
        <dbReference type="EMBL" id="MTU68043.1"/>
    </source>
</evidence>
<proteinExistence type="predicted"/>
<gene>
    <name evidence="2" type="ORF">GMD92_02840</name>
</gene>
<name>A0AA44AML7_9BACT</name>
<dbReference type="InterPro" id="IPR029140">
    <property type="entry name" value="Mfa1_C"/>
</dbReference>
<accession>A0AA44AML7</accession>
<dbReference type="GO" id="GO:0009418">
    <property type="term" value="C:pilus shaft"/>
    <property type="evidence" value="ECO:0007669"/>
    <property type="project" value="InterPro"/>
</dbReference>
<reference evidence="2 3" key="1">
    <citation type="journal article" date="2019" name="Nat. Med.">
        <title>A library of human gut bacterial isolates paired with longitudinal multiomics data enables mechanistic microbiome research.</title>
        <authorList>
            <person name="Poyet M."/>
            <person name="Groussin M."/>
            <person name="Gibbons S.M."/>
            <person name="Avila-Pacheco J."/>
            <person name="Jiang X."/>
            <person name="Kearney S.M."/>
            <person name="Perrotta A.R."/>
            <person name="Berdy B."/>
            <person name="Zhao S."/>
            <person name="Lieberman T.D."/>
            <person name="Swanson P.K."/>
            <person name="Smith M."/>
            <person name="Roesemann S."/>
            <person name="Alexander J.E."/>
            <person name="Rich S.A."/>
            <person name="Livny J."/>
            <person name="Vlamakis H."/>
            <person name="Clish C."/>
            <person name="Bullock K."/>
            <person name="Deik A."/>
            <person name="Scott J."/>
            <person name="Pierce K.A."/>
            <person name="Xavier R.J."/>
            <person name="Alm E.J."/>
        </authorList>
    </citation>
    <scope>NUCLEOTIDE SEQUENCE [LARGE SCALE GENOMIC DNA]</scope>
    <source>
        <strain evidence="2 3">BIOML-A16</strain>
    </source>
</reference>
<feature type="domain" description="Minor fimbrium subunit Mfa1 C-terminal" evidence="1">
    <location>
        <begin position="495"/>
        <end position="583"/>
    </location>
</feature>
<dbReference type="Proteomes" id="UP000448908">
    <property type="component" value="Unassembled WGS sequence"/>
</dbReference>
<dbReference type="Gene3D" id="2.60.40.3690">
    <property type="match status" value="1"/>
</dbReference>
<organism evidence="2 3">
    <name type="scientific">Parabacteroides merdae</name>
    <dbReference type="NCBI Taxonomy" id="46503"/>
    <lineage>
        <taxon>Bacteria</taxon>
        <taxon>Pseudomonadati</taxon>
        <taxon>Bacteroidota</taxon>
        <taxon>Bacteroidia</taxon>
        <taxon>Bacteroidales</taxon>
        <taxon>Tannerellaceae</taxon>
        <taxon>Parabacteroides</taxon>
    </lineage>
</organism>
<comment type="caution">
    <text evidence="2">The sequence shown here is derived from an EMBL/GenBank/DDBJ whole genome shotgun (WGS) entry which is preliminary data.</text>
</comment>
<dbReference type="EMBL" id="WNDA01000003">
    <property type="protein sequence ID" value="MTU68043.1"/>
    <property type="molecule type" value="Genomic_DNA"/>
</dbReference>
<evidence type="ECO:0000259" key="1">
    <source>
        <dbReference type="Pfam" id="PF15495"/>
    </source>
</evidence>
<evidence type="ECO:0000313" key="3">
    <source>
        <dbReference type="Proteomes" id="UP000448908"/>
    </source>
</evidence>
<dbReference type="Gene3D" id="2.60.40.2580">
    <property type="match status" value="1"/>
</dbReference>
<dbReference type="AlphaFoldDB" id="A0AA44AML7"/>
<dbReference type="Pfam" id="PF15495">
    <property type="entry name" value="Fimbrillin_C"/>
    <property type="match status" value="1"/>
</dbReference>
<dbReference type="PROSITE" id="PS51257">
    <property type="entry name" value="PROKAR_LIPOPROTEIN"/>
    <property type="match status" value="1"/>
</dbReference>
<sequence>MNPKYLSMNTKRLLFSSLIVLILTGCSTNEDNLINRGEDEQGNSQLRYLAVNIVTPKEPGVRSAMEGDFEPGSEAEDNAEKATFVLLDKNDNVVSVIPDQDLAPWKGLGSYEPNVENISTAVLVVKDEKTQPDVTGILAILNAPSGLNIAKEGDDMKTTLAGIKEIAGNYGTNGDKGTFIMTNSVYVKDNGIKIAADVTATQFAKSEDATKNNPVNIYVERVVAKITTEAVENIITQITQGGDKFNRGASVQINGQENPTNLTIDIKGIQIANSADQSYLFKNVEGFETAAPWAGWTKPEYFRSYWANMPTSGVTYTNHSWNQISGEGDGNTPLPLTSAHSFYVQENVIPTTSTADSKQHTSVIVTAQLKKENNPFEFVQIGGIYYEPDNGLTEIANRLVNRRYYIKTSTTENGATKETYESIPKNYLEWATKAPASATDVKGWEGFARLKSEYESKTFYQYVDNVAEGESHYQSRTAAQINTALQEKALRALKWTNGMCYYFVDIEHFGTETTGEGDAATTVQRKGIIRNHVYKLTLKSLQGLGVPVFDPEKEIIPENPPKNEELFYLAARVNILKWKIVSQQIDFNN</sequence>
<dbReference type="InterPro" id="IPR047786">
    <property type="entry name" value="Mfa1_fim"/>
</dbReference>
<protein>
    <recommendedName>
        <fullName evidence="1">Minor fimbrium subunit Mfa1 C-terminal domain-containing protein</fullName>
    </recommendedName>
</protein>